<gene>
    <name evidence="9" type="ORF">PSYICH_LOCUS7183</name>
</gene>
<feature type="coiled-coil region" evidence="7">
    <location>
        <begin position="28"/>
        <end position="55"/>
    </location>
</feature>
<comment type="function">
    <text evidence="5">Component of the swi5-sfr1 complex, a complex required for double-strand break repair via homologous recombination.</text>
</comment>
<evidence type="ECO:0000256" key="8">
    <source>
        <dbReference type="SAM" id="MobiDB-lite"/>
    </source>
</evidence>
<evidence type="ECO:0000256" key="5">
    <source>
        <dbReference type="ARBA" id="ARBA00025380"/>
    </source>
</evidence>
<evidence type="ECO:0000256" key="6">
    <source>
        <dbReference type="ARBA" id="ARBA00030081"/>
    </source>
</evidence>
<dbReference type="Pfam" id="PF07061">
    <property type="entry name" value="Swi5"/>
    <property type="match status" value="1"/>
</dbReference>
<protein>
    <recommendedName>
        <fullName evidence="2">DNA repair protein SWI5 homolog</fullName>
    </recommendedName>
    <alternativeName>
        <fullName evidence="6">Protein SAE3 homolog</fullName>
    </alternativeName>
</protein>
<keyword evidence="10" id="KW-1185">Reference proteome</keyword>
<sequence length="105" mass="12440">MDHTKPRSKLYRTPKKLKKVDSKETSTNLELKSRYERLQKENSKLDKEIEGLEKDGVTEDMHLQMEALHDYNEMKDVTQVVLGYLADVEHVTLKELHQRYNLPIE</sequence>
<dbReference type="OrthoDB" id="5839at2759"/>
<evidence type="ECO:0000256" key="1">
    <source>
        <dbReference type="ARBA" id="ARBA00008060"/>
    </source>
</evidence>
<evidence type="ECO:0000256" key="7">
    <source>
        <dbReference type="SAM" id="Coils"/>
    </source>
</evidence>
<dbReference type="Gene3D" id="1.20.5.170">
    <property type="match status" value="1"/>
</dbReference>
<dbReference type="Proteomes" id="UP001153636">
    <property type="component" value="Chromosome 2"/>
</dbReference>
<name>A0A9P0CSS4_9CUCU</name>
<dbReference type="GO" id="GO:0034974">
    <property type="term" value="C:Swi5-Swi2 complex"/>
    <property type="evidence" value="ECO:0007669"/>
    <property type="project" value="TreeGrafter"/>
</dbReference>
<dbReference type="EMBL" id="OV651814">
    <property type="protein sequence ID" value="CAH1105878.1"/>
    <property type="molecule type" value="Genomic_DNA"/>
</dbReference>
<dbReference type="PANTHER" id="PTHR28529">
    <property type="entry name" value="DNA REPAIR PROTEIN SWI5 HOMOLOG"/>
    <property type="match status" value="1"/>
</dbReference>
<organism evidence="9 10">
    <name type="scientific">Psylliodes chrysocephalus</name>
    <dbReference type="NCBI Taxonomy" id="3402493"/>
    <lineage>
        <taxon>Eukaryota</taxon>
        <taxon>Metazoa</taxon>
        <taxon>Ecdysozoa</taxon>
        <taxon>Arthropoda</taxon>
        <taxon>Hexapoda</taxon>
        <taxon>Insecta</taxon>
        <taxon>Pterygota</taxon>
        <taxon>Neoptera</taxon>
        <taxon>Endopterygota</taxon>
        <taxon>Coleoptera</taxon>
        <taxon>Polyphaga</taxon>
        <taxon>Cucujiformia</taxon>
        <taxon>Chrysomeloidea</taxon>
        <taxon>Chrysomelidae</taxon>
        <taxon>Galerucinae</taxon>
        <taxon>Alticini</taxon>
        <taxon>Psylliodes</taxon>
    </lineage>
</organism>
<evidence type="ECO:0000256" key="4">
    <source>
        <dbReference type="ARBA" id="ARBA00023204"/>
    </source>
</evidence>
<accession>A0A9P0CSS4</accession>
<proteinExistence type="inferred from homology"/>
<dbReference type="PANTHER" id="PTHR28529:SF2">
    <property type="entry name" value="DNA REPAIR PROTEIN SWI5 HOMOLOG"/>
    <property type="match status" value="1"/>
</dbReference>
<feature type="region of interest" description="Disordered" evidence="8">
    <location>
        <begin position="1"/>
        <end position="25"/>
    </location>
</feature>
<dbReference type="GO" id="GO:0000724">
    <property type="term" value="P:double-strand break repair via homologous recombination"/>
    <property type="evidence" value="ECO:0007669"/>
    <property type="project" value="TreeGrafter"/>
</dbReference>
<evidence type="ECO:0000256" key="2">
    <source>
        <dbReference type="ARBA" id="ARBA00019825"/>
    </source>
</evidence>
<dbReference type="AlphaFoldDB" id="A0A9P0CSS4"/>
<dbReference type="InterPro" id="IPR010760">
    <property type="entry name" value="DNA-repair_Swi5"/>
</dbReference>
<keyword evidence="7" id="KW-0175">Coiled coil</keyword>
<feature type="compositionally biased region" description="Basic residues" evidence="8">
    <location>
        <begin position="1"/>
        <end position="18"/>
    </location>
</feature>
<evidence type="ECO:0000313" key="10">
    <source>
        <dbReference type="Proteomes" id="UP001153636"/>
    </source>
</evidence>
<reference evidence="9" key="1">
    <citation type="submission" date="2022-01" db="EMBL/GenBank/DDBJ databases">
        <authorList>
            <person name="King R."/>
        </authorList>
    </citation>
    <scope>NUCLEOTIDE SEQUENCE</scope>
</reference>
<keyword evidence="4" id="KW-0234">DNA repair</keyword>
<evidence type="ECO:0000256" key="3">
    <source>
        <dbReference type="ARBA" id="ARBA00022763"/>
    </source>
</evidence>
<evidence type="ECO:0000313" key="9">
    <source>
        <dbReference type="EMBL" id="CAH1105878.1"/>
    </source>
</evidence>
<comment type="similarity">
    <text evidence="1">Belongs to the SWI5/SAE3 family.</text>
</comment>
<dbReference type="GO" id="GO:0032798">
    <property type="term" value="C:Swi5-Sfr1 complex"/>
    <property type="evidence" value="ECO:0007669"/>
    <property type="project" value="TreeGrafter"/>
</dbReference>
<keyword evidence="3" id="KW-0227">DNA damage</keyword>